<reference evidence="1 2" key="1">
    <citation type="submission" date="2024-04" db="EMBL/GenBank/DDBJ databases">
        <title>Genome assembly C_amara_ONT_v2.</title>
        <authorList>
            <person name="Yant L."/>
            <person name="Moore C."/>
            <person name="Slenker M."/>
        </authorList>
    </citation>
    <scope>NUCLEOTIDE SEQUENCE [LARGE SCALE GENOMIC DNA]</scope>
    <source>
        <tissue evidence="1">Leaf</tissue>
    </source>
</reference>
<evidence type="ECO:0000313" key="1">
    <source>
        <dbReference type="EMBL" id="KAL1209992.1"/>
    </source>
</evidence>
<dbReference type="InterPro" id="IPR009568">
    <property type="entry name" value="DUF1184"/>
</dbReference>
<organism evidence="1 2">
    <name type="scientific">Cardamine amara subsp. amara</name>
    <dbReference type="NCBI Taxonomy" id="228776"/>
    <lineage>
        <taxon>Eukaryota</taxon>
        <taxon>Viridiplantae</taxon>
        <taxon>Streptophyta</taxon>
        <taxon>Embryophyta</taxon>
        <taxon>Tracheophyta</taxon>
        <taxon>Spermatophyta</taxon>
        <taxon>Magnoliopsida</taxon>
        <taxon>eudicotyledons</taxon>
        <taxon>Gunneridae</taxon>
        <taxon>Pentapetalae</taxon>
        <taxon>rosids</taxon>
        <taxon>malvids</taxon>
        <taxon>Brassicales</taxon>
        <taxon>Brassicaceae</taxon>
        <taxon>Cardamineae</taxon>
        <taxon>Cardamine</taxon>
    </lineage>
</organism>
<proteinExistence type="predicted"/>
<gene>
    <name evidence="1" type="ORF">V5N11_020553</name>
</gene>
<evidence type="ECO:0000313" key="2">
    <source>
        <dbReference type="Proteomes" id="UP001558713"/>
    </source>
</evidence>
<dbReference type="EMBL" id="JBANAX010000402">
    <property type="protein sequence ID" value="KAL1209992.1"/>
    <property type="molecule type" value="Genomic_DNA"/>
</dbReference>
<dbReference type="Pfam" id="PF06683">
    <property type="entry name" value="DUF1184"/>
    <property type="match status" value="2"/>
</dbReference>
<name>A0ABD1ATS7_CARAN</name>
<dbReference type="AlphaFoldDB" id="A0ABD1ATS7"/>
<keyword evidence="2" id="KW-1185">Reference proteome</keyword>
<sequence>MESRPTSAVLRRTRPLARSYRHYPYFTGTVSTNTDKKEEVVQLGVELSLYVAQLMFLLCDDIRTMLEFCFKMWECVLPYPNPVLERLLRVFHYVYSKDIKPKNGVYHDGGDSVQWELISTTWKHFADGIIILHCLDMVLRRKVGSFDDRQLSSVIEKYKQEVLKNLEDKLRSAKNVSEANGFAKETVESNIFYLWKSLFDEEEMSEVIKSRILIDLFTPLFGKQMRSEILALHVCSPYIIGKDFELQEVKEEVVRLLVEFSLYVAESMFLLCDDIRTMLWFLKRVWRDAKWTVINESHVMDRLLRVMHYVYTKDIKPKNGVYQNDGYNSVQWELIRTTLDNFASGFRSLNCLVYFLKSGGECGRKFTSKMEERVKKVWEKMGCVKDVSDANGFARDAMESNISELWRSLFEREVKEATLTLETIKNEIIRDLFLPLSNEAPPPWY</sequence>
<dbReference type="Proteomes" id="UP001558713">
    <property type="component" value="Unassembled WGS sequence"/>
</dbReference>
<comment type="caution">
    <text evidence="1">The sequence shown here is derived from an EMBL/GenBank/DDBJ whole genome shotgun (WGS) entry which is preliminary data.</text>
</comment>
<accession>A0ABD1ATS7</accession>
<protein>
    <submittedName>
        <fullName evidence="1">Uncharacterized protein</fullName>
    </submittedName>
</protein>